<dbReference type="Proteomes" id="UP001230466">
    <property type="component" value="Unassembled WGS sequence"/>
</dbReference>
<dbReference type="Gene3D" id="3.40.50.300">
    <property type="entry name" value="P-loop containing nucleotide triphosphate hydrolases"/>
    <property type="match status" value="1"/>
</dbReference>
<dbReference type="InterPro" id="IPR033442">
    <property type="entry name" value="TmcA_tRNA_bind"/>
</dbReference>
<evidence type="ECO:0000256" key="4">
    <source>
        <dbReference type="ARBA" id="ARBA00022694"/>
    </source>
</evidence>
<dbReference type="HAMAP" id="MF_01886">
    <property type="entry name" value="tRNA_acetyltr_TmcA"/>
    <property type="match status" value="1"/>
</dbReference>
<keyword evidence="7 9" id="KW-0694">RNA-binding</keyword>
<feature type="domain" description="N-acetyltransferase" evidence="10">
    <location>
        <begin position="324"/>
        <end position="502"/>
    </location>
</feature>
<organism evidence="11 12">
    <name type="scientific">Pasteurella atlantica</name>
    <dbReference type="NCBI Taxonomy" id="2827233"/>
    <lineage>
        <taxon>Bacteria</taxon>
        <taxon>Pseudomonadati</taxon>
        <taxon>Pseudomonadota</taxon>
        <taxon>Gammaproteobacteria</taxon>
        <taxon>Pasteurellales</taxon>
        <taxon>Pasteurellaceae</taxon>
        <taxon>Pasteurella</taxon>
    </lineage>
</organism>
<dbReference type="AlphaFoldDB" id="A0AAW8CQM0"/>
<dbReference type="Gene3D" id="1.20.120.890">
    <property type="entry name" value="tRNA(Met) cytidine acetyltransferase, tail domain"/>
    <property type="match status" value="1"/>
</dbReference>
<accession>A0AAW8CQM0</accession>
<keyword evidence="2 9" id="KW-0820">tRNA-binding</keyword>
<dbReference type="Pfam" id="PF17176">
    <property type="entry name" value="tRNA_bind_3"/>
    <property type="match status" value="1"/>
</dbReference>
<dbReference type="PANTHER" id="PTHR10925">
    <property type="entry name" value="N-ACETYLTRANSFERASE 10"/>
    <property type="match status" value="1"/>
</dbReference>
<dbReference type="Gene3D" id="3.40.630.30">
    <property type="match status" value="1"/>
</dbReference>
<dbReference type="GO" id="GO:1990883">
    <property type="term" value="F:18S rRNA cytidine N-acetyltransferase activity"/>
    <property type="evidence" value="ECO:0007669"/>
    <property type="project" value="TreeGrafter"/>
</dbReference>
<dbReference type="GO" id="GO:0000049">
    <property type="term" value="F:tRNA binding"/>
    <property type="evidence" value="ECO:0007669"/>
    <property type="project" value="UniProtKB-UniRule"/>
</dbReference>
<dbReference type="EMBL" id="JASAYJ010000014">
    <property type="protein sequence ID" value="MDP8187581.1"/>
    <property type="molecule type" value="Genomic_DNA"/>
</dbReference>
<dbReference type="RefSeq" id="WP_211598432.1">
    <property type="nucleotide sequence ID" value="NZ_JAGRQI010000014.1"/>
</dbReference>
<evidence type="ECO:0000256" key="8">
    <source>
        <dbReference type="ARBA" id="ARBA00023315"/>
    </source>
</evidence>
<comment type="subcellular location">
    <subcellularLocation>
        <location evidence="9">Cytoplasm</location>
    </subcellularLocation>
</comment>
<evidence type="ECO:0000259" key="10">
    <source>
        <dbReference type="PROSITE" id="PS51186"/>
    </source>
</evidence>
<evidence type="ECO:0000256" key="5">
    <source>
        <dbReference type="ARBA" id="ARBA00022741"/>
    </source>
</evidence>
<dbReference type="InterPro" id="IPR038321">
    <property type="entry name" value="TmcA_C_sf"/>
</dbReference>
<protein>
    <recommendedName>
        <fullName evidence="9">tRNA(Met) cytidine acetyltransferase TmcA</fullName>
        <ecNumber evidence="9">2.3.1.193</ecNumber>
    </recommendedName>
</protein>
<evidence type="ECO:0000256" key="2">
    <source>
        <dbReference type="ARBA" id="ARBA00022555"/>
    </source>
</evidence>
<comment type="function">
    <text evidence="9">Catalyzes the formation of N(4)-acetylcytidine (ac(4)C) at the wobble position of tRNA(Met), by using acetyl-CoA as an acetyl donor and ATP (or GTP).</text>
</comment>
<evidence type="ECO:0000313" key="11">
    <source>
        <dbReference type="EMBL" id="MDP8187581.1"/>
    </source>
</evidence>
<dbReference type="PROSITE" id="PS51186">
    <property type="entry name" value="GNAT"/>
    <property type="match status" value="1"/>
</dbReference>
<evidence type="ECO:0000256" key="3">
    <source>
        <dbReference type="ARBA" id="ARBA00022679"/>
    </source>
</evidence>
<dbReference type="GO" id="GO:0051392">
    <property type="term" value="F:tRNA cytidine N4-acetyltransferase activity"/>
    <property type="evidence" value="ECO:0007669"/>
    <property type="project" value="UniProtKB-UniRule"/>
</dbReference>
<keyword evidence="6 9" id="KW-0067">ATP-binding</keyword>
<dbReference type="InterPro" id="IPR024914">
    <property type="entry name" value="tRNA_acetyltr_TmcA"/>
</dbReference>
<keyword evidence="4 9" id="KW-0819">tRNA processing</keyword>
<comment type="caution">
    <text evidence="11">The sequence shown here is derived from an EMBL/GenBank/DDBJ whole genome shotgun (WGS) entry which is preliminary data.</text>
</comment>
<name>A0AAW8CQM0_9PAST</name>
<dbReference type="InterPro" id="IPR027417">
    <property type="entry name" value="P-loop_NTPase"/>
</dbReference>
<comment type="similarity">
    <text evidence="9">Belongs to the TmcA family.</text>
</comment>
<dbReference type="GO" id="GO:0005737">
    <property type="term" value="C:cytoplasm"/>
    <property type="evidence" value="ECO:0007669"/>
    <property type="project" value="UniProtKB-SubCell"/>
</dbReference>
<evidence type="ECO:0000256" key="1">
    <source>
        <dbReference type="ARBA" id="ARBA00022490"/>
    </source>
</evidence>
<evidence type="ECO:0000256" key="7">
    <source>
        <dbReference type="ARBA" id="ARBA00022884"/>
    </source>
</evidence>
<evidence type="ECO:0000256" key="9">
    <source>
        <dbReference type="HAMAP-Rule" id="MF_01886"/>
    </source>
</evidence>
<dbReference type="InterPro" id="IPR032672">
    <property type="entry name" value="TmcA/NAT10/Kre33"/>
</dbReference>
<dbReference type="EC" id="2.3.1.193" evidence="9"/>
<keyword evidence="3 9" id="KW-0808">Transferase</keyword>
<proteinExistence type="inferred from homology"/>
<dbReference type="InterPro" id="IPR013562">
    <property type="entry name" value="TmcA/NAT10_N"/>
</dbReference>
<dbReference type="GO" id="GO:0051391">
    <property type="term" value="P:tRNA acetylation"/>
    <property type="evidence" value="ECO:0007669"/>
    <property type="project" value="UniProtKB-UniRule"/>
</dbReference>
<keyword evidence="8 9" id="KW-0012">Acyltransferase</keyword>
<dbReference type="Pfam" id="PF13718">
    <property type="entry name" value="GNAT_acetyltr_2"/>
    <property type="match status" value="2"/>
</dbReference>
<gene>
    <name evidence="9" type="primary">tmcA</name>
    <name evidence="11" type="ORF">QJU78_07340</name>
</gene>
<dbReference type="SUPFAM" id="SSF55729">
    <property type="entry name" value="Acyl-CoA N-acyltransferases (Nat)"/>
    <property type="match status" value="1"/>
</dbReference>
<dbReference type="Pfam" id="PF08351">
    <property type="entry name" value="TmcA_N"/>
    <property type="match status" value="1"/>
</dbReference>
<evidence type="ECO:0000256" key="6">
    <source>
        <dbReference type="ARBA" id="ARBA00022840"/>
    </source>
</evidence>
<dbReference type="GO" id="GO:0002101">
    <property type="term" value="P:tRNA wobble cytosine modification"/>
    <property type="evidence" value="ECO:0007669"/>
    <property type="project" value="UniProtKB-UniRule"/>
</dbReference>
<dbReference type="Gene3D" id="3.40.50.11040">
    <property type="match status" value="1"/>
</dbReference>
<evidence type="ECO:0000313" key="12">
    <source>
        <dbReference type="Proteomes" id="UP001230466"/>
    </source>
</evidence>
<dbReference type="Pfam" id="PF05127">
    <property type="entry name" value="NAT10_TcmA_helicase"/>
    <property type="match status" value="1"/>
</dbReference>
<dbReference type="SUPFAM" id="SSF52540">
    <property type="entry name" value="P-loop containing nucleoside triphosphate hydrolases"/>
    <property type="match status" value="1"/>
</dbReference>
<keyword evidence="1 9" id="KW-0963">Cytoplasm</keyword>
<sequence>MRKLVIVTTPFSAQPLGGNGVFLSETVTDLNLNIATLSFKNAKKLLGQTLDYAIYDMQAKEGVCFNLDALAIATGTIIDNGYLIIICPQWYHLTQQIDQDAIRWSEQGKIKSPNFFNYFQQLVEQFQFEIVEKFDFNKFTSGTIFSKICNFSSLTIQQQNIFEELPQHSADIHLITAPRGRGKSTLLGKLAQYIQQKQKVIITARSHSALPTFWQNVDKDKILFFSPDQLIQQIENQQLTNDYWLFIDEAASLPLPMLQQFSHYFKKVILATTTQNYEGTGRGFSLKFLPQLKRPYQQWKLTKALRWKNNDSLENFVNQLLILDNVENSDPNSNQAFYQLLANAHYKTTPTDLRRLFDAPHQYYLKHIENHQLIGGIWAIFEGGLDKGLAEEIWQGKRRPQGNLVAQYLCFQGNLIEACLLRSIRISRIAVTPEKQQQGIGKRLVSQLILQIRTQQNVDFISVSFGLNEKLFNFWKSCGFQLVQISPSKEASSGYHSAMMLYPISEKGLTFVKQAQMQFQRDFPLLPFLQNLQKIVKIVPLEHQLVFMENDHKNLQGFAYYHRSLTSCYASLKRLQKRYAIELEQLKNMPNSDNLQLPNHKKLWLKQFRISVANILNYHSNT</sequence>
<dbReference type="GO" id="GO:1904812">
    <property type="term" value="P:rRNA acetylation involved in maturation of SSU-rRNA"/>
    <property type="evidence" value="ECO:0007669"/>
    <property type="project" value="TreeGrafter"/>
</dbReference>
<feature type="binding site" evidence="9">
    <location>
        <begin position="429"/>
        <end position="431"/>
    </location>
    <ligand>
        <name>acetyl-CoA</name>
        <dbReference type="ChEBI" id="CHEBI:57288"/>
    </ligand>
</feature>
<feature type="binding site" evidence="9">
    <location>
        <position position="306"/>
    </location>
    <ligand>
        <name>ATP</name>
        <dbReference type="ChEBI" id="CHEBI:30616"/>
    </ligand>
</feature>
<comment type="caution">
    <text evidence="9">Lacks conserved residue(s) required for the propagation of feature annotation.</text>
</comment>
<feature type="binding site" evidence="9">
    <location>
        <position position="158"/>
    </location>
    <ligand>
        <name>ATP</name>
        <dbReference type="ChEBI" id="CHEBI:30616"/>
    </ligand>
</feature>
<dbReference type="PANTHER" id="PTHR10925:SF5">
    <property type="entry name" value="RNA CYTIDINE ACETYLTRANSFERASE"/>
    <property type="match status" value="1"/>
</dbReference>
<dbReference type="GO" id="GO:0005524">
    <property type="term" value="F:ATP binding"/>
    <property type="evidence" value="ECO:0007669"/>
    <property type="project" value="UniProtKB-UniRule"/>
</dbReference>
<dbReference type="CDD" id="cd04301">
    <property type="entry name" value="NAT_SF"/>
    <property type="match status" value="1"/>
</dbReference>
<comment type="catalytic activity">
    <reaction evidence="9">
        <text>cytidine(34) in elongator tRNA(Met) + acetyl-CoA + ATP + H2O = N(4)-acetylcytidine(34) in elongator tRNA(Met) + ADP + phosphate + CoA + H(+)</text>
        <dbReference type="Rhea" id="RHEA:43788"/>
        <dbReference type="Rhea" id="RHEA-COMP:10693"/>
        <dbReference type="Rhea" id="RHEA-COMP:10694"/>
        <dbReference type="ChEBI" id="CHEBI:15377"/>
        <dbReference type="ChEBI" id="CHEBI:15378"/>
        <dbReference type="ChEBI" id="CHEBI:30616"/>
        <dbReference type="ChEBI" id="CHEBI:43474"/>
        <dbReference type="ChEBI" id="CHEBI:57287"/>
        <dbReference type="ChEBI" id="CHEBI:57288"/>
        <dbReference type="ChEBI" id="CHEBI:74900"/>
        <dbReference type="ChEBI" id="CHEBI:82748"/>
        <dbReference type="ChEBI" id="CHEBI:456216"/>
        <dbReference type="EC" id="2.3.1.193"/>
    </reaction>
</comment>
<dbReference type="InterPro" id="IPR016181">
    <property type="entry name" value="Acyl_CoA_acyltransferase"/>
</dbReference>
<dbReference type="InterPro" id="IPR000182">
    <property type="entry name" value="GNAT_dom"/>
</dbReference>
<reference evidence="11" key="1">
    <citation type="journal article" date="2023" name="Front. Microbiol.">
        <title>Phylogeography and host specificity of Pasteurellaceae pathogenic to sea-farmed fish in the north-east Atlantic.</title>
        <authorList>
            <person name="Gulla S."/>
            <person name="Colquhoun D.J."/>
            <person name="Olsen A.B."/>
            <person name="Spilsberg B."/>
            <person name="Lagesen K."/>
            <person name="Aakesson C.P."/>
            <person name="Strom S."/>
            <person name="Manji F."/>
            <person name="Birkbeck T.H."/>
            <person name="Nilsen H.K."/>
        </authorList>
    </citation>
    <scope>NUCLEOTIDE SEQUENCE</scope>
    <source>
        <strain evidence="11">VIB1234</strain>
    </source>
</reference>
<dbReference type="InterPro" id="IPR007807">
    <property type="entry name" value="TcmA/NAT10_helicase"/>
</dbReference>
<keyword evidence="5 9" id="KW-0547">Nucleotide-binding</keyword>